<dbReference type="HAMAP" id="MF_00197">
    <property type="entry name" value="DAP_epimerase"/>
    <property type="match status" value="1"/>
</dbReference>
<protein>
    <recommendedName>
        <fullName evidence="3 8">Diaminopimelate epimerase</fullName>
        <shortName evidence="8">DAP epimerase</shortName>
        <ecNumber evidence="3 8">5.1.1.7</ecNumber>
    </recommendedName>
    <alternativeName>
        <fullName evidence="8">PLP-independent amino acid racemase</fullName>
    </alternativeName>
</protein>
<keyword evidence="5 8" id="KW-0457">Lysine biosynthesis</keyword>
<evidence type="ECO:0000256" key="4">
    <source>
        <dbReference type="ARBA" id="ARBA00022605"/>
    </source>
</evidence>
<dbReference type="Pfam" id="PF01678">
    <property type="entry name" value="DAP_epimerase"/>
    <property type="match status" value="2"/>
</dbReference>
<feature type="active site" description="Proton donor" evidence="8">
    <location>
        <position position="74"/>
    </location>
</feature>
<dbReference type="NCBIfam" id="TIGR00652">
    <property type="entry name" value="DapF"/>
    <property type="match status" value="1"/>
</dbReference>
<dbReference type="RefSeq" id="WP_105246667.1">
    <property type="nucleotide sequence ID" value="NZ_PSZM01000036.1"/>
</dbReference>
<dbReference type="GO" id="GO:0008837">
    <property type="term" value="F:diaminopimelate epimerase activity"/>
    <property type="evidence" value="ECO:0007669"/>
    <property type="project" value="UniProtKB-UniRule"/>
</dbReference>
<comment type="pathway">
    <text evidence="1 8">Amino-acid biosynthesis; L-lysine biosynthesis via DAP pathway; DL-2,6-diaminopimelate from LL-2,6-diaminopimelate: step 1/1.</text>
</comment>
<dbReference type="OrthoDB" id="9805408at2"/>
<reference evidence="10 11" key="1">
    <citation type="submission" date="2018-02" db="EMBL/GenBank/DDBJ databases">
        <title>Genome sequences of Apibacter spp., gut symbionts of Asian honey bees.</title>
        <authorList>
            <person name="Kwong W.K."/>
            <person name="Steele M.I."/>
            <person name="Moran N.A."/>
        </authorList>
    </citation>
    <scope>NUCLEOTIDE SEQUENCE [LARGE SCALE GENOMIC DNA]</scope>
    <source>
        <strain evidence="11">wkB301</strain>
    </source>
</reference>
<evidence type="ECO:0000256" key="2">
    <source>
        <dbReference type="ARBA" id="ARBA00010219"/>
    </source>
</evidence>
<evidence type="ECO:0000256" key="8">
    <source>
        <dbReference type="HAMAP-Rule" id="MF_00197"/>
    </source>
</evidence>
<feature type="active site" description="Proton acceptor" evidence="8">
    <location>
        <position position="199"/>
    </location>
</feature>
<dbReference type="InterPro" id="IPR001653">
    <property type="entry name" value="DAP_epimerase_DapF"/>
</dbReference>
<sequence>MNIKFYKYQGAGNDFIMIDDRSLNFPKDNIQLVSHMCNRHFGIGSDGLILLQNDTLSDFRMVYYNSDGNESTMCGNGGRCIVAFARDLGIIDKIATFNAIDGGHIAEINYDIIKLKMINVKEYTVSDQYSFFQTGSPHHIQPVNNLKNHDVYNEGKKIRYAEMYNSTGGTNVNFVEPISKDEIFVRTYERGVEDETLACGTGVTAAALDFAEKNNIRMGELKVKVLGGELKVYWFKKHDYYQDVWLEGPAKNVFKGELDLDL</sequence>
<feature type="binding site" evidence="8">
    <location>
        <begin position="75"/>
        <end position="76"/>
    </location>
    <ligand>
        <name>substrate</name>
    </ligand>
</feature>
<evidence type="ECO:0000256" key="9">
    <source>
        <dbReference type="PROSITE-ProRule" id="PRU10125"/>
    </source>
</evidence>
<keyword evidence="4 8" id="KW-0028">Amino-acid biosynthesis</keyword>
<comment type="caution">
    <text evidence="8">Lacks conserved residue(s) required for the propagation of feature annotation.</text>
</comment>
<dbReference type="EMBL" id="PSZM01000036">
    <property type="protein sequence ID" value="PQL93117.1"/>
    <property type="molecule type" value="Genomic_DNA"/>
</dbReference>
<feature type="active site" evidence="9">
    <location>
        <position position="74"/>
    </location>
</feature>
<keyword evidence="8" id="KW-0963">Cytoplasm</keyword>
<evidence type="ECO:0000256" key="6">
    <source>
        <dbReference type="ARBA" id="ARBA00023235"/>
    </source>
</evidence>
<dbReference type="Proteomes" id="UP000238042">
    <property type="component" value="Unassembled WGS sequence"/>
</dbReference>
<feature type="binding site" evidence="8">
    <location>
        <position position="13"/>
    </location>
    <ligand>
        <name>substrate</name>
    </ligand>
</feature>
<dbReference type="EC" id="5.1.1.7" evidence="3 8"/>
<gene>
    <name evidence="8" type="primary">dapF</name>
    <name evidence="10" type="ORF">C4S77_05510</name>
</gene>
<organism evidence="10 11">
    <name type="scientific">Apibacter adventoris</name>
    <dbReference type="NCBI Taxonomy" id="1679466"/>
    <lineage>
        <taxon>Bacteria</taxon>
        <taxon>Pseudomonadati</taxon>
        <taxon>Bacteroidota</taxon>
        <taxon>Flavobacteriia</taxon>
        <taxon>Flavobacteriales</taxon>
        <taxon>Weeksellaceae</taxon>
        <taxon>Apibacter</taxon>
    </lineage>
</organism>
<dbReference type="GO" id="GO:0005829">
    <property type="term" value="C:cytosol"/>
    <property type="evidence" value="ECO:0007669"/>
    <property type="project" value="TreeGrafter"/>
</dbReference>
<dbReference type="Gene3D" id="3.10.310.10">
    <property type="entry name" value="Diaminopimelate Epimerase, Chain A, domain 1"/>
    <property type="match status" value="2"/>
</dbReference>
<comment type="function">
    <text evidence="8">Catalyzes the stereoinversion of LL-2,6-diaminopimelate (L,L-DAP) to meso-diaminopimelate (meso-DAP), a precursor of L-lysine and an essential component of the bacterial peptidoglycan.</text>
</comment>
<feature type="site" description="Could be important to modulate the pK values of the two catalytic cysteine residues" evidence="8">
    <location>
        <position position="189"/>
    </location>
</feature>
<feature type="binding site" evidence="8">
    <location>
        <position position="171"/>
    </location>
    <ligand>
        <name>substrate</name>
    </ligand>
</feature>
<dbReference type="PANTHER" id="PTHR31689">
    <property type="entry name" value="DIAMINOPIMELATE EPIMERASE, CHLOROPLASTIC"/>
    <property type="match status" value="1"/>
</dbReference>
<proteinExistence type="inferred from homology"/>
<comment type="subcellular location">
    <subcellularLocation>
        <location evidence="8">Cytoplasm</location>
    </subcellularLocation>
</comment>
<feature type="binding site" evidence="8">
    <location>
        <begin position="200"/>
        <end position="201"/>
    </location>
    <ligand>
        <name>substrate</name>
    </ligand>
</feature>
<feature type="binding site" evidence="8">
    <location>
        <begin position="189"/>
        <end position="190"/>
    </location>
    <ligand>
        <name>substrate</name>
    </ligand>
</feature>
<feature type="binding site" evidence="8">
    <location>
        <position position="65"/>
    </location>
    <ligand>
        <name>substrate</name>
    </ligand>
</feature>
<comment type="similarity">
    <text evidence="2 8">Belongs to the diaminopimelate epimerase family.</text>
</comment>
<comment type="subunit">
    <text evidence="8">Homodimer.</text>
</comment>
<comment type="catalytic activity">
    <reaction evidence="7 8">
        <text>(2S,6S)-2,6-diaminopimelate = meso-2,6-diaminopimelate</text>
        <dbReference type="Rhea" id="RHEA:15393"/>
        <dbReference type="ChEBI" id="CHEBI:57609"/>
        <dbReference type="ChEBI" id="CHEBI:57791"/>
        <dbReference type="EC" id="5.1.1.7"/>
    </reaction>
</comment>
<dbReference type="UniPathway" id="UPA00034">
    <property type="reaction ID" value="UER00025"/>
</dbReference>
<dbReference type="SUPFAM" id="SSF54506">
    <property type="entry name" value="Diaminopimelate epimerase-like"/>
    <property type="match status" value="2"/>
</dbReference>
<name>A0A2S8ADT6_9FLAO</name>
<evidence type="ECO:0000256" key="5">
    <source>
        <dbReference type="ARBA" id="ARBA00023154"/>
    </source>
</evidence>
<dbReference type="InterPro" id="IPR018510">
    <property type="entry name" value="DAP_epimerase_AS"/>
</dbReference>
<dbReference type="PANTHER" id="PTHR31689:SF0">
    <property type="entry name" value="DIAMINOPIMELATE EPIMERASE"/>
    <property type="match status" value="1"/>
</dbReference>
<feature type="site" description="Could be important to modulate the pK values of the two catalytic cysteine residues" evidence="8">
    <location>
        <position position="138"/>
    </location>
</feature>
<keyword evidence="6 8" id="KW-0413">Isomerase</keyword>
<comment type="caution">
    <text evidence="10">The sequence shown here is derived from an EMBL/GenBank/DDBJ whole genome shotgun (WGS) entry which is preliminary data.</text>
</comment>
<evidence type="ECO:0000256" key="3">
    <source>
        <dbReference type="ARBA" id="ARBA00013080"/>
    </source>
</evidence>
<accession>A0A2S8ADT6</accession>
<evidence type="ECO:0000256" key="1">
    <source>
        <dbReference type="ARBA" id="ARBA00005196"/>
    </source>
</evidence>
<keyword evidence="11" id="KW-1185">Reference proteome</keyword>
<evidence type="ECO:0000313" key="11">
    <source>
        <dbReference type="Proteomes" id="UP000238042"/>
    </source>
</evidence>
<dbReference type="GO" id="GO:0009089">
    <property type="term" value="P:lysine biosynthetic process via diaminopimelate"/>
    <property type="evidence" value="ECO:0007669"/>
    <property type="project" value="UniProtKB-UniRule"/>
</dbReference>
<evidence type="ECO:0000256" key="7">
    <source>
        <dbReference type="ARBA" id="ARBA00051712"/>
    </source>
</evidence>
<dbReference type="AlphaFoldDB" id="A0A2S8ADT6"/>
<evidence type="ECO:0000313" key="10">
    <source>
        <dbReference type="EMBL" id="PQL93117.1"/>
    </source>
</evidence>
<dbReference type="PROSITE" id="PS01326">
    <property type="entry name" value="DAP_EPIMERASE"/>
    <property type="match status" value="1"/>
</dbReference>